<keyword evidence="5" id="KW-1185">Reference proteome</keyword>
<sequence>MFHQPYYSSQQSHPSQQTHPQQTHSQQSRPQQPHPQPQQPHPQPQQQTHGQQHQPYYPSNRGSSNFFMPNHPFYYRPNAPPPNQSTHNLNFTHDFEHNQPHHGFTSMPSGSYPSYDYTTQNVEQQRWRHNVSRAQQQQHQQHQTHQQQQQQQRRQTPAFHFQDKSTSYFMTDPIVTNDDRLTIQLTKVHIGPNGDQQRVFVEQEFSNETELNKFVRNLRQNFEKTFNNRSSGDSSNITESNSTDSKKSGVVVVEEPDEEPKVYQQQAYNANIESKKAASSIVSPITSPELDCPSPEKFEERSRPPSFEHHLHHHHRYVSPPPSHISSVSTSRSNRRHRNKMKYRRQPTEPREEPKPTRLFDMPSFTRHYPPTTTPPLSRFQHRFSTEHDLRIKNEFNLLPPPSSNPNVQWRQNHGGYPKHRSRSYVPPMNDNYPPTSSTPSRFQNTTDPFFRPINPAKFPQQRQKDLRPPPPSSPSKFRRSQRRKPIQPTTISENHIYPNNVQQQQPRVHRTKSECRNFQNQQQHRSRSTTNQFQFFSPLQPPPIVQRHFVAFRSPPVFLSSIHSAAPMFYPNHRRQFDSMQPQLRLINHFRLGTNRF</sequence>
<evidence type="ECO:0000313" key="2">
    <source>
        <dbReference type="EMBL" id="CAF0732419.1"/>
    </source>
</evidence>
<feature type="compositionally biased region" description="Basic and acidic residues" evidence="1">
    <location>
        <begin position="294"/>
        <end position="309"/>
    </location>
</feature>
<organism evidence="2 6">
    <name type="scientific">Adineta steineri</name>
    <dbReference type="NCBI Taxonomy" id="433720"/>
    <lineage>
        <taxon>Eukaryota</taxon>
        <taxon>Metazoa</taxon>
        <taxon>Spiralia</taxon>
        <taxon>Gnathifera</taxon>
        <taxon>Rotifera</taxon>
        <taxon>Eurotatoria</taxon>
        <taxon>Bdelloidea</taxon>
        <taxon>Adinetida</taxon>
        <taxon>Adinetidae</taxon>
        <taxon>Adineta</taxon>
    </lineage>
</organism>
<evidence type="ECO:0000256" key="1">
    <source>
        <dbReference type="SAM" id="MobiDB-lite"/>
    </source>
</evidence>
<gene>
    <name evidence="2" type="ORF">BJG266_LOCUS1275</name>
    <name evidence="3" type="ORF">QVE165_LOCUS33140</name>
    <name evidence="4" type="ORF">QVE165_LOCUS33251</name>
</gene>
<dbReference type="Proteomes" id="UP000663832">
    <property type="component" value="Unassembled WGS sequence"/>
</dbReference>
<dbReference type="EMBL" id="CAJNOM010000302">
    <property type="protein sequence ID" value="CAF1337606.1"/>
    <property type="molecule type" value="Genomic_DNA"/>
</dbReference>
<evidence type="ECO:0000313" key="5">
    <source>
        <dbReference type="Proteomes" id="UP000663832"/>
    </source>
</evidence>
<protein>
    <submittedName>
        <fullName evidence="2">Uncharacterized protein</fullName>
    </submittedName>
</protein>
<feature type="compositionally biased region" description="Polar residues" evidence="1">
    <location>
        <begin position="225"/>
        <end position="243"/>
    </location>
</feature>
<feature type="compositionally biased region" description="Low complexity" evidence="1">
    <location>
        <begin position="135"/>
        <end position="156"/>
    </location>
</feature>
<feature type="compositionally biased region" description="Low complexity" evidence="1">
    <location>
        <begin position="1"/>
        <end position="31"/>
    </location>
</feature>
<feature type="region of interest" description="Disordered" evidence="1">
    <location>
        <begin position="225"/>
        <end position="263"/>
    </location>
</feature>
<feature type="region of interest" description="Disordered" evidence="1">
    <location>
        <begin position="128"/>
        <end position="159"/>
    </location>
</feature>
<dbReference type="Proteomes" id="UP000663877">
    <property type="component" value="Unassembled WGS sequence"/>
</dbReference>
<evidence type="ECO:0000313" key="6">
    <source>
        <dbReference type="Proteomes" id="UP000663877"/>
    </source>
</evidence>
<feature type="compositionally biased region" description="Polar residues" evidence="1">
    <location>
        <begin position="433"/>
        <end position="448"/>
    </location>
</feature>
<proteinExistence type="predicted"/>
<feature type="compositionally biased region" description="Basic and acidic residues" evidence="1">
    <location>
        <begin position="346"/>
        <end position="358"/>
    </location>
</feature>
<dbReference type="OrthoDB" id="10037050at2759"/>
<evidence type="ECO:0000313" key="3">
    <source>
        <dbReference type="EMBL" id="CAF1335597.1"/>
    </source>
</evidence>
<feature type="region of interest" description="Disordered" evidence="1">
    <location>
        <begin position="1"/>
        <end position="116"/>
    </location>
</feature>
<reference evidence="2" key="1">
    <citation type="submission" date="2021-02" db="EMBL/GenBank/DDBJ databases">
        <authorList>
            <person name="Nowell W R."/>
        </authorList>
    </citation>
    <scope>NUCLEOTIDE SEQUENCE</scope>
</reference>
<feature type="compositionally biased region" description="Low complexity" evidence="1">
    <location>
        <begin position="44"/>
        <end position="58"/>
    </location>
</feature>
<dbReference type="AlphaFoldDB" id="A0A813N4L7"/>
<feature type="compositionally biased region" description="Polar residues" evidence="1">
    <location>
        <begin position="106"/>
        <end position="116"/>
    </location>
</feature>
<name>A0A813N4L7_9BILA</name>
<evidence type="ECO:0000313" key="4">
    <source>
        <dbReference type="EMBL" id="CAF1337606.1"/>
    </source>
</evidence>
<comment type="caution">
    <text evidence="2">The sequence shown here is derived from an EMBL/GenBank/DDBJ whole genome shotgun (WGS) entry which is preliminary data.</text>
</comment>
<feature type="compositionally biased region" description="Basic residues" evidence="1">
    <location>
        <begin position="333"/>
        <end position="345"/>
    </location>
</feature>
<dbReference type="PANTHER" id="PTHR24330">
    <property type="entry name" value="HOMEOBOX PROTEIN BARH-LIKE"/>
    <property type="match status" value="1"/>
</dbReference>
<dbReference type="EMBL" id="CAJNOM010000300">
    <property type="protein sequence ID" value="CAF1335597.1"/>
    <property type="molecule type" value="Genomic_DNA"/>
</dbReference>
<dbReference type="InterPro" id="IPR052145">
    <property type="entry name" value="Mediator/Homeobox_domain"/>
</dbReference>
<accession>A0A813N4L7</accession>
<feature type="compositionally biased region" description="Pro residues" evidence="1">
    <location>
        <begin position="32"/>
        <end position="43"/>
    </location>
</feature>
<feature type="compositionally biased region" description="Polar residues" evidence="1">
    <location>
        <begin position="488"/>
        <end position="507"/>
    </location>
</feature>
<feature type="region of interest" description="Disordered" evidence="1">
    <location>
        <begin position="277"/>
        <end position="379"/>
    </location>
</feature>
<feature type="compositionally biased region" description="Polar residues" evidence="1">
    <location>
        <begin position="517"/>
        <end position="531"/>
    </location>
</feature>
<dbReference type="PANTHER" id="PTHR24330:SF19">
    <property type="entry name" value="MEDIATOR OF RNA POLYMERASE II TRANSCRIPTION SUBUNIT 29"/>
    <property type="match status" value="1"/>
</dbReference>
<feature type="compositionally biased region" description="Basic residues" evidence="1">
    <location>
        <begin position="477"/>
        <end position="486"/>
    </location>
</feature>
<dbReference type="EMBL" id="CAJNOI010000003">
    <property type="protein sequence ID" value="CAF0732419.1"/>
    <property type="molecule type" value="Genomic_DNA"/>
</dbReference>
<feature type="region of interest" description="Disordered" evidence="1">
    <location>
        <begin position="399"/>
        <end position="531"/>
    </location>
</feature>